<dbReference type="EMBL" id="JBFPJR010000046">
    <property type="protein sequence ID" value="MEX0429527.1"/>
    <property type="molecule type" value="Genomic_DNA"/>
</dbReference>
<keyword evidence="1" id="KW-0472">Membrane</keyword>
<reference evidence="2 3" key="1">
    <citation type="submission" date="2024-07" db="EMBL/GenBank/DDBJ databases">
        <authorList>
            <person name="Lee S."/>
            <person name="Kang M."/>
        </authorList>
    </citation>
    <scope>NUCLEOTIDE SEQUENCE [LARGE SCALE GENOMIC DNA]</scope>
    <source>
        <strain evidence="2 3">DS6</strain>
    </source>
</reference>
<evidence type="ECO:0000256" key="1">
    <source>
        <dbReference type="SAM" id="Phobius"/>
    </source>
</evidence>
<accession>A0ABV3T4E5</accession>
<gene>
    <name evidence="2" type="ORF">AB3X52_18060</name>
</gene>
<comment type="caution">
    <text evidence="2">The sequence shown here is derived from an EMBL/GenBank/DDBJ whole genome shotgun (WGS) entry which is preliminary data.</text>
</comment>
<organism evidence="2 3">
    <name type="scientific">Nocardioides eburneus</name>
    <dbReference type="NCBI Taxonomy" id="3231482"/>
    <lineage>
        <taxon>Bacteria</taxon>
        <taxon>Bacillati</taxon>
        <taxon>Actinomycetota</taxon>
        <taxon>Actinomycetes</taxon>
        <taxon>Propionibacteriales</taxon>
        <taxon>Nocardioidaceae</taxon>
        <taxon>Nocardioides</taxon>
    </lineage>
</organism>
<name>A0ABV3T4E5_9ACTN</name>
<evidence type="ECO:0000313" key="2">
    <source>
        <dbReference type="EMBL" id="MEX0429527.1"/>
    </source>
</evidence>
<dbReference type="RefSeq" id="WP_367995493.1">
    <property type="nucleotide sequence ID" value="NZ_JBFPJR010000046.1"/>
</dbReference>
<keyword evidence="1" id="KW-1133">Transmembrane helix</keyword>
<protein>
    <submittedName>
        <fullName evidence="2">Uncharacterized protein</fullName>
    </submittedName>
</protein>
<proteinExistence type="predicted"/>
<feature type="transmembrane region" description="Helical" evidence="1">
    <location>
        <begin position="37"/>
        <end position="57"/>
    </location>
</feature>
<evidence type="ECO:0000313" key="3">
    <source>
        <dbReference type="Proteomes" id="UP001556631"/>
    </source>
</evidence>
<keyword evidence="3" id="KW-1185">Reference proteome</keyword>
<sequence>MSEEWYVVGLCVVSALVLVVGAWFVRHELTTRTQPPPAALLWIAYLGVAAVVVFGAARTSWVVLG</sequence>
<dbReference type="Proteomes" id="UP001556631">
    <property type="component" value="Unassembled WGS sequence"/>
</dbReference>
<keyword evidence="1" id="KW-0812">Transmembrane</keyword>
<feature type="transmembrane region" description="Helical" evidence="1">
    <location>
        <begin position="6"/>
        <end position="25"/>
    </location>
</feature>